<gene>
    <name evidence="1" type="ORF">ACFQ1S_06925</name>
</gene>
<dbReference type="Proteomes" id="UP001597045">
    <property type="component" value="Unassembled WGS sequence"/>
</dbReference>
<name>A0ABW3M402_9PSEU</name>
<accession>A0ABW3M402</accession>
<dbReference type="EMBL" id="JBHTIS010000269">
    <property type="protein sequence ID" value="MFD1045336.1"/>
    <property type="molecule type" value="Genomic_DNA"/>
</dbReference>
<comment type="caution">
    <text evidence="1">The sequence shown here is derived from an EMBL/GenBank/DDBJ whole genome shotgun (WGS) entry which is preliminary data.</text>
</comment>
<organism evidence="1 2">
    <name type="scientific">Kibdelosporangium lantanae</name>
    <dbReference type="NCBI Taxonomy" id="1497396"/>
    <lineage>
        <taxon>Bacteria</taxon>
        <taxon>Bacillati</taxon>
        <taxon>Actinomycetota</taxon>
        <taxon>Actinomycetes</taxon>
        <taxon>Pseudonocardiales</taxon>
        <taxon>Pseudonocardiaceae</taxon>
        <taxon>Kibdelosporangium</taxon>
    </lineage>
</organism>
<feature type="non-terminal residue" evidence="1">
    <location>
        <position position="1"/>
    </location>
</feature>
<proteinExistence type="predicted"/>
<reference evidence="2" key="1">
    <citation type="journal article" date="2019" name="Int. J. Syst. Evol. Microbiol.">
        <title>The Global Catalogue of Microorganisms (GCM) 10K type strain sequencing project: providing services to taxonomists for standard genome sequencing and annotation.</title>
        <authorList>
            <consortium name="The Broad Institute Genomics Platform"/>
            <consortium name="The Broad Institute Genome Sequencing Center for Infectious Disease"/>
            <person name="Wu L."/>
            <person name="Ma J."/>
        </authorList>
    </citation>
    <scope>NUCLEOTIDE SEQUENCE [LARGE SCALE GENOMIC DNA]</scope>
    <source>
        <strain evidence="2">JCM 31486</strain>
    </source>
</reference>
<protein>
    <submittedName>
        <fullName evidence="1">Uncharacterized protein</fullName>
    </submittedName>
</protein>
<evidence type="ECO:0000313" key="1">
    <source>
        <dbReference type="EMBL" id="MFD1045336.1"/>
    </source>
</evidence>
<sequence length="161" mass="18017">FIADATAMAAQVRDWVLSDEFAGTSEYVTNLKAVCGAESVSPRNIGLLVSAPQAWARGQEQTLIRQREAGTARDEFFGKPKQRLDLRVKVTAVRWIESQFGSTALYTLVTEDGYACKWFASRALLGEKPSDDYVTVRATIKDHEEWQGRKSTLLTRCAIQR</sequence>
<evidence type="ECO:0000313" key="2">
    <source>
        <dbReference type="Proteomes" id="UP001597045"/>
    </source>
</evidence>
<keyword evidence="2" id="KW-1185">Reference proteome</keyword>